<evidence type="ECO:0000256" key="2">
    <source>
        <dbReference type="SAM" id="Phobius"/>
    </source>
</evidence>
<keyword evidence="2" id="KW-0472">Membrane</keyword>
<keyword evidence="4" id="KW-1185">Reference proteome</keyword>
<evidence type="ECO:0000313" key="3">
    <source>
        <dbReference type="EMBL" id="OEF97424.1"/>
    </source>
</evidence>
<evidence type="ECO:0000256" key="1">
    <source>
        <dbReference type="SAM" id="MobiDB-lite"/>
    </source>
</evidence>
<sequence>MDKNKQDWSKVREQGKWTYIRKYGVIGWGIQTFIIFYILLNLIEHGLDYTEYFSGPWITEISIYLLVFMLGGAAWGYWMWSSNERKYKQGKLGDSNSESSPKKNSGKKSKRK</sequence>
<dbReference type="OrthoDB" id="2692108at2"/>
<feature type="region of interest" description="Disordered" evidence="1">
    <location>
        <begin position="88"/>
        <end position="112"/>
    </location>
</feature>
<dbReference type="AlphaFoldDB" id="A0A1E5G364"/>
<dbReference type="RefSeq" id="WP_069642822.1">
    <property type="nucleotide sequence ID" value="NZ_MIJE01000011.1"/>
</dbReference>
<feature type="transmembrane region" description="Helical" evidence="2">
    <location>
        <begin position="63"/>
        <end position="80"/>
    </location>
</feature>
<gene>
    <name evidence="3" type="ORF">BHF68_04235</name>
</gene>
<keyword evidence="2" id="KW-1133">Transmembrane helix</keyword>
<dbReference type="Proteomes" id="UP000094296">
    <property type="component" value="Unassembled WGS sequence"/>
</dbReference>
<organism evidence="3 4">
    <name type="scientific">Desulfuribacillus alkaliarsenatis</name>
    <dbReference type="NCBI Taxonomy" id="766136"/>
    <lineage>
        <taxon>Bacteria</taxon>
        <taxon>Bacillati</taxon>
        <taxon>Bacillota</taxon>
        <taxon>Desulfuribacillia</taxon>
        <taxon>Desulfuribacillales</taxon>
        <taxon>Desulfuribacillaceae</taxon>
        <taxon>Desulfuribacillus</taxon>
    </lineage>
</organism>
<reference evidence="3 4" key="1">
    <citation type="submission" date="2016-09" db="EMBL/GenBank/DDBJ databases">
        <title>Draft genome sequence for the type strain of Desulfuribacillus alkaliarsenatis AHT28, an obligately anaerobic, sulfidogenic bacterium isolated from Russian soda lake sediments.</title>
        <authorList>
            <person name="Abin C.A."/>
            <person name="Hollibaugh J.T."/>
        </authorList>
    </citation>
    <scope>NUCLEOTIDE SEQUENCE [LARGE SCALE GENOMIC DNA]</scope>
    <source>
        <strain evidence="3 4">AHT28</strain>
    </source>
</reference>
<feature type="transmembrane region" description="Helical" evidence="2">
    <location>
        <begin position="20"/>
        <end position="43"/>
    </location>
</feature>
<keyword evidence="2" id="KW-0812">Transmembrane</keyword>
<protein>
    <submittedName>
        <fullName evidence="3">Uncharacterized protein</fullName>
    </submittedName>
</protein>
<accession>A0A1E5G364</accession>
<evidence type="ECO:0000313" key="4">
    <source>
        <dbReference type="Proteomes" id="UP000094296"/>
    </source>
</evidence>
<name>A0A1E5G364_9FIRM</name>
<comment type="caution">
    <text evidence="3">The sequence shown here is derived from an EMBL/GenBank/DDBJ whole genome shotgun (WGS) entry which is preliminary data.</text>
</comment>
<dbReference type="EMBL" id="MIJE01000011">
    <property type="protein sequence ID" value="OEF97424.1"/>
    <property type="molecule type" value="Genomic_DNA"/>
</dbReference>
<dbReference type="STRING" id="766136.BHF68_04235"/>
<proteinExistence type="predicted"/>